<dbReference type="GO" id="GO:0030313">
    <property type="term" value="C:cell envelope"/>
    <property type="evidence" value="ECO:0007669"/>
    <property type="project" value="UniProtKB-SubCell"/>
</dbReference>
<feature type="transmembrane region" description="Helical" evidence="7">
    <location>
        <begin position="665"/>
        <end position="683"/>
    </location>
</feature>
<comment type="similarity">
    <text evidence="2">Belongs to the adenylyl cyclase class-3 family.</text>
</comment>
<evidence type="ECO:0000256" key="3">
    <source>
        <dbReference type="ARBA" id="ARBA00022475"/>
    </source>
</evidence>
<feature type="transmembrane region" description="Helical" evidence="7">
    <location>
        <begin position="639"/>
        <end position="658"/>
    </location>
</feature>
<evidence type="ECO:0000313" key="10">
    <source>
        <dbReference type="Proteomes" id="UP000178735"/>
    </source>
</evidence>
<dbReference type="EMBL" id="MGFH01000114">
    <property type="protein sequence ID" value="OGM05418.1"/>
    <property type="molecule type" value="Genomic_DNA"/>
</dbReference>
<dbReference type="AlphaFoldDB" id="A0A1F7WTB3"/>
<dbReference type="SMART" id="SM01080">
    <property type="entry name" value="CHASE2"/>
    <property type="match status" value="1"/>
</dbReference>
<comment type="caution">
    <text evidence="9">The sequence shown here is derived from an EMBL/GenBank/DDBJ whole genome shotgun (WGS) entry which is preliminary data.</text>
</comment>
<dbReference type="Pfam" id="PF00211">
    <property type="entry name" value="Guanylate_cyc"/>
    <property type="match status" value="1"/>
</dbReference>
<gene>
    <name evidence="9" type="ORF">A2008_00430</name>
</gene>
<evidence type="ECO:0000256" key="1">
    <source>
        <dbReference type="ARBA" id="ARBA00004196"/>
    </source>
</evidence>
<dbReference type="InterPro" id="IPR001054">
    <property type="entry name" value="A/G_cyclase"/>
</dbReference>
<dbReference type="Pfam" id="PF05226">
    <property type="entry name" value="CHASE2"/>
    <property type="match status" value="2"/>
</dbReference>
<dbReference type="Proteomes" id="UP000178735">
    <property type="component" value="Unassembled WGS sequence"/>
</dbReference>
<comment type="subcellular location">
    <subcellularLocation>
        <location evidence="1">Cell envelope</location>
    </subcellularLocation>
</comment>
<feature type="transmembrane region" description="Helical" evidence="7">
    <location>
        <begin position="689"/>
        <end position="713"/>
    </location>
</feature>
<dbReference type="CDD" id="cd07302">
    <property type="entry name" value="CHD"/>
    <property type="match status" value="1"/>
</dbReference>
<dbReference type="Gene3D" id="3.30.70.1230">
    <property type="entry name" value="Nucleotide cyclase"/>
    <property type="match status" value="1"/>
</dbReference>
<feature type="domain" description="Guanylate cyclase" evidence="8">
    <location>
        <begin position="754"/>
        <end position="888"/>
    </location>
</feature>
<dbReference type="InterPro" id="IPR029787">
    <property type="entry name" value="Nucleotide_cyclase"/>
</dbReference>
<keyword evidence="6 7" id="KW-0472">Membrane</keyword>
<name>A0A1F7WTB3_9BACT</name>
<dbReference type="InterPro" id="IPR007890">
    <property type="entry name" value="CHASE2"/>
</dbReference>
<keyword evidence="5 7" id="KW-1133">Transmembrane helix</keyword>
<dbReference type="PROSITE" id="PS50125">
    <property type="entry name" value="GUANYLATE_CYCLASE_2"/>
    <property type="match status" value="1"/>
</dbReference>
<organism evidence="9 10">
    <name type="scientific">Candidatus Wallbacteria bacterium GWC2_49_35</name>
    <dbReference type="NCBI Taxonomy" id="1817813"/>
    <lineage>
        <taxon>Bacteria</taxon>
        <taxon>Candidatus Walliibacteriota</taxon>
    </lineage>
</organism>
<dbReference type="GO" id="GO:0004016">
    <property type="term" value="F:adenylate cyclase activity"/>
    <property type="evidence" value="ECO:0007669"/>
    <property type="project" value="UniProtKB-ARBA"/>
</dbReference>
<proteinExistence type="inferred from homology"/>
<evidence type="ECO:0000313" key="9">
    <source>
        <dbReference type="EMBL" id="OGM05418.1"/>
    </source>
</evidence>
<dbReference type="InterPro" id="IPR050697">
    <property type="entry name" value="Adenylyl/Guanylyl_Cyclase_3/4"/>
</dbReference>
<dbReference type="SMART" id="SM00044">
    <property type="entry name" value="CYCc"/>
    <property type="match status" value="1"/>
</dbReference>
<dbReference type="GO" id="GO:0006171">
    <property type="term" value="P:cAMP biosynthetic process"/>
    <property type="evidence" value="ECO:0007669"/>
    <property type="project" value="TreeGrafter"/>
</dbReference>
<reference evidence="9 10" key="1">
    <citation type="journal article" date="2016" name="Nat. Commun.">
        <title>Thousands of microbial genomes shed light on interconnected biogeochemical processes in an aquifer system.</title>
        <authorList>
            <person name="Anantharaman K."/>
            <person name="Brown C.T."/>
            <person name="Hug L.A."/>
            <person name="Sharon I."/>
            <person name="Castelle C.J."/>
            <person name="Probst A.J."/>
            <person name="Thomas B.C."/>
            <person name="Singh A."/>
            <person name="Wilkins M.J."/>
            <person name="Karaoz U."/>
            <person name="Brodie E.L."/>
            <person name="Williams K.H."/>
            <person name="Hubbard S.S."/>
            <person name="Banfield J.F."/>
        </authorList>
    </citation>
    <scope>NUCLEOTIDE SEQUENCE [LARGE SCALE GENOMIC DNA]</scope>
</reference>
<evidence type="ECO:0000256" key="6">
    <source>
        <dbReference type="ARBA" id="ARBA00023136"/>
    </source>
</evidence>
<keyword evidence="3" id="KW-1003">Cell membrane</keyword>
<accession>A0A1F7WTB3</accession>
<dbReference type="SUPFAM" id="SSF55073">
    <property type="entry name" value="Nucleotide cyclase"/>
    <property type="match status" value="1"/>
</dbReference>
<protein>
    <recommendedName>
        <fullName evidence="8">Guanylate cyclase domain-containing protein</fullName>
    </recommendedName>
</protein>
<sequence length="954" mass="110289">MLNKAVKKSIATFAICLFVTGAIIYFDASGLFTSAEREMNDLMMRARPREDMPVVDNIILVGMDDESVENIGRWPWNRSVFAEFLRFIKRGQPAAVLFDIEFLEKFHRNSKAEKYHLYDQLELWYEGLSPEVRSLFSSGTEENIIKLIADYRQYLAEPRPFADASLTDDDFFAEGLKLSSNIYLAMHFTEDFFYVMPQLMQNKERFAEIIMKIPDANKSELYKDFLIYSRLIKNFALTADEISRLTMVELKYVKARIFDIRNFHLQYCADKIIDAIKTAGSSEVDFKVVRNMVLEKIGVTSEIDLIKKDVFLGIEDIIMARIDYFDNIKLIYDRDCIKLPDDVSKFFRQEERPSFPVLPVTKLLKNTNYIGFANNNPDDDGTYRRYPLFFEVNGRFLPQLSIKALEKIMKLDFAKSSMEGDIFVIPVGDPAYAAKVGPELRIPLNKDKTAIFNWAARYGVQGTYKNASFYTHFFNLMQIEKRVYLFLAESLFESVDEKCIHFFRAYHDVRQNGLCASNIETLRPFFPNIIEGLDEMIKSVVNSFARPNLTLEKIKRLKEKTNDLYMVKHQLNSFLRNIIGPENTIDNLKDKILIIGLTAHATSDIKPTPVSAETPMFFGHANIMNSFMTNKFLRHADVAYNRMIMFSVAMFSFAILNLMHPGKALVISIFSSAAYFYFAFFMFCKSGVFIVLLPIVTILMANFFAVNLFFYFYEEREKKFVREAFSHYLSPNAMEEILSDPDNLKLRGEVRDLTVLFSDIRSFTTFSENHTPEQVVAMLNEYLDYMTEIIFKYKGTLDKYVGDEIMAVYGAPSRVLQTDHCARALFTSIEMMDVLHELQKKWISEKKQPVDIGIGFNSGAMIVGNMGSKKHFDYTVIGDNVNLGARVEALTRNYNNHIIFTEFCVDYLKDLCTFKFLDTIKVKGKNKPVSIYEPLELTEKGREEMMKFGPQIKV</sequence>
<dbReference type="FunFam" id="3.30.70.1230:FF:000016">
    <property type="entry name" value="Adenylate/guanylate cyclase domain-containing protein"/>
    <property type="match status" value="1"/>
</dbReference>
<evidence type="ECO:0000256" key="7">
    <source>
        <dbReference type="SAM" id="Phobius"/>
    </source>
</evidence>
<evidence type="ECO:0000256" key="4">
    <source>
        <dbReference type="ARBA" id="ARBA00022692"/>
    </source>
</evidence>
<dbReference type="PANTHER" id="PTHR43081">
    <property type="entry name" value="ADENYLATE CYCLASE, TERMINAL-DIFFERENTIATION SPECIFIC-RELATED"/>
    <property type="match status" value="1"/>
</dbReference>
<dbReference type="PANTHER" id="PTHR43081:SF1">
    <property type="entry name" value="ADENYLATE CYCLASE, TERMINAL-DIFFERENTIATION SPECIFIC"/>
    <property type="match status" value="1"/>
</dbReference>
<evidence type="ECO:0000256" key="2">
    <source>
        <dbReference type="ARBA" id="ARBA00005381"/>
    </source>
</evidence>
<evidence type="ECO:0000256" key="5">
    <source>
        <dbReference type="ARBA" id="ARBA00022989"/>
    </source>
</evidence>
<keyword evidence="4 7" id="KW-0812">Transmembrane</keyword>
<dbReference type="GO" id="GO:0035556">
    <property type="term" value="P:intracellular signal transduction"/>
    <property type="evidence" value="ECO:0007669"/>
    <property type="project" value="InterPro"/>
</dbReference>
<evidence type="ECO:0000259" key="8">
    <source>
        <dbReference type="PROSITE" id="PS50125"/>
    </source>
</evidence>
<feature type="transmembrane region" description="Helical" evidence="7">
    <location>
        <begin position="12"/>
        <end position="32"/>
    </location>
</feature>
<dbReference type="STRING" id="1817813.A2008_00430"/>